<accession>A0A1B9GMV6</accession>
<proteinExistence type="predicted"/>
<gene>
    <name evidence="6" type="ORF">I316_05989</name>
</gene>
<dbReference type="Pfam" id="PF02238">
    <property type="entry name" value="COX7a"/>
    <property type="match status" value="1"/>
</dbReference>
<evidence type="ECO:0000256" key="5">
    <source>
        <dbReference type="SAM" id="Phobius"/>
    </source>
</evidence>
<evidence type="ECO:0000313" key="6">
    <source>
        <dbReference type="EMBL" id="OCF32321.1"/>
    </source>
</evidence>
<evidence type="ECO:0000256" key="4">
    <source>
        <dbReference type="ARBA" id="ARBA00023136"/>
    </source>
</evidence>
<keyword evidence="5" id="KW-0812">Transmembrane</keyword>
<evidence type="ECO:0000313" key="7">
    <source>
        <dbReference type="Proteomes" id="UP000092666"/>
    </source>
</evidence>
<comment type="subcellular location">
    <subcellularLocation>
        <location evidence="1">Mitochondrion inner membrane</location>
    </subcellularLocation>
</comment>
<sequence>MDAIINRPNRIREKQIAYQAEGGKAPVYLRGNGKIWFRAYMALFTVSFVGANFQLIQYVRVSGKAGLSILLAESVVLRPSYER</sequence>
<dbReference type="STRING" id="1296120.A0A1B9GMV6"/>
<dbReference type="GO" id="GO:0005743">
    <property type="term" value="C:mitochondrial inner membrane"/>
    <property type="evidence" value="ECO:0007669"/>
    <property type="project" value="UniProtKB-SubCell"/>
</dbReference>
<keyword evidence="7" id="KW-1185">Reference proteome</keyword>
<evidence type="ECO:0000256" key="1">
    <source>
        <dbReference type="ARBA" id="ARBA00004273"/>
    </source>
</evidence>
<evidence type="ECO:0000256" key="2">
    <source>
        <dbReference type="ARBA" id="ARBA00022792"/>
    </source>
</evidence>
<dbReference type="Proteomes" id="UP000092666">
    <property type="component" value="Unassembled WGS sequence"/>
</dbReference>
<feature type="transmembrane region" description="Helical" evidence="5">
    <location>
        <begin position="35"/>
        <end position="55"/>
    </location>
</feature>
<reference evidence="7" key="2">
    <citation type="submission" date="2013-12" db="EMBL/GenBank/DDBJ databases">
        <title>Evolution of pathogenesis and genome organization in the Tremellales.</title>
        <authorList>
            <person name="Cuomo C."/>
            <person name="Litvintseva A."/>
            <person name="Heitman J."/>
            <person name="Chen Y."/>
            <person name="Sun S."/>
            <person name="Springer D."/>
            <person name="Dromer F."/>
            <person name="Young S."/>
            <person name="Zeng Q."/>
            <person name="Chapman S."/>
            <person name="Gujja S."/>
            <person name="Saif S."/>
            <person name="Birren B."/>
        </authorList>
    </citation>
    <scope>NUCLEOTIDE SEQUENCE [LARGE SCALE GENOMIC DNA]</scope>
    <source>
        <strain evidence="7">BCC8398</strain>
    </source>
</reference>
<keyword evidence="5" id="KW-1133">Transmembrane helix</keyword>
<keyword evidence="4 5" id="KW-0472">Membrane</keyword>
<evidence type="ECO:0000256" key="3">
    <source>
        <dbReference type="ARBA" id="ARBA00023128"/>
    </source>
</evidence>
<dbReference type="InterPro" id="IPR039297">
    <property type="entry name" value="COX7a"/>
</dbReference>
<reference evidence="6 7" key="1">
    <citation type="submission" date="2013-07" db="EMBL/GenBank/DDBJ databases">
        <title>The Genome Sequence of Cryptococcus heveanensis BCC8398.</title>
        <authorList>
            <consortium name="The Broad Institute Genome Sequencing Platform"/>
            <person name="Cuomo C."/>
            <person name="Litvintseva A."/>
            <person name="Chen Y."/>
            <person name="Heitman J."/>
            <person name="Sun S."/>
            <person name="Springer D."/>
            <person name="Dromer F."/>
            <person name="Young S.K."/>
            <person name="Zeng Q."/>
            <person name="Gargeya S."/>
            <person name="Fitzgerald M."/>
            <person name="Abouelleil A."/>
            <person name="Alvarado L."/>
            <person name="Berlin A.M."/>
            <person name="Chapman S.B."/>
            <person name="Dewar J."/>
            <person name="Goldberg J."/>
            <person name="Griggs A."/>
            <person name="Gujja S."/>
            <person name="Hansen M."/>
            <person name="Howarth C."/>
            <person name="Imamovic A."/>
            <person name="Larimer J."/>
            <person name="McCowan C."/>
            <person name="Murphy C."/>
            <person name="Pearson M."/>
            <person name="Priest M."/>
            <person name="Roberts A."/>
            <person name="Saif S."/>
            <person name="Shea T."/>
            <person name="Sykes S."/>
            <person name="Wortman J."/>
            <person name="Nusbaum C."/>
            <person name="Birren B."/>
        </authorList>
    </citation>
    <scope>NUCLEOTIDE SEQUENCE [LARGE SCALE GENOMIC DNA]</scope>
    <source>
        <strain evidence="6 7">BCC8398</strain>
    </source>
</reference>
<organism evidence="6 7">
    <name type="scientific">Kwoniella heveanensis BCC8398</name>
    <dbReference type="NCBI Taxonomy" id="1296120"/>
    <lineage>
        <taxon>Eukaryota</taxon>
        <taxon>Fungi</taxon>
        <taxon>Dikarya</taxon>
        <taxon>Basidiomycota</taxon>
        <taxon>Agaricomycotina</taxon>
        <taxon>Tremellomycetes</taxon>
        <taxon>Tremellales</taxon>
        <taxon>Cryptococcaceae</taxon>
        <taxon>Kwoniella</taxon>
    </lineage>
</organism>
<dbReference type="AlphaFoldDB" id="A0A1B9GMV6"/>
<dbReference type="EMBL" id="KI669509">
    <property type="protein sequence ID" value="OCF32321.1"/>
    <property type="molecule type" value="Genomic_DNA"/>
</dbReference>
<dbReference type="OrthoDB" id="5511599at2759"/>
<name>A0A1B9GMV6_9TREE</name>
<protein>
    <submittedName>
        <fullName evidence="6">Uncharacterized protein</fullName>
    </submittedName>
</protein>
<keyword evidence="2" id="KW-0999">Mitochondrion inner membrane</keyword>
<keyword evidence="3" id="KW-0496">Mitochondrion</keyword>